<dbReference type="Gene3D" id="1.10.357.10">
    <property type="entry name" value="Tetracycline Repressor, domain 2"/>
    <property type="match status" value="1"/>
</dbReference>
<keyword evidence="1 2" id="KW-0238">DNA-binding</keyword>
<dbReference type="GO" id="GO:0003700">
    <property type="term" value="F:DNA-binding transcription factor activity"/>
    <property type="evidence" value="ECO:0007669"/>
    <property type="project" value="TreeGrafter"/>
</dbReference>
<gene>
    <name evidence="4" type="ORF">D4A39_13045</name>
</gene>
<evidence type="ECO:0000313" key="4">
    <source>
        <dbReference type="EMBL" id="RJG16746.1"/>
    </source>
</evidence>
<dbReference type="Pfam" id="PF00440">
    <property type="entry name" value="TetR_N"/>
    <property type="match status" value="1"/>
</dbReference>
<accession>A0A418XVI2</accession>
<dbReference type="PROSITE" id="PS50977">
    <property type="entry name" value="HTH_TETR_2"/>
    <property type="match status" value="1"/>
</dbReference>
<protein>
    <submittedName>
        <fullName evidence="4">TetR/AcrR family transcriptional regulator</fullName>
    </submittedName>
</protein>
<evidence type="ECO:0000259" key="3">
    <source>
        <dbReference type="PROSITE" id="PS50977"/>
    </source>
</evidence>
<dbReference type="PANTHER" id="PTHR30055">
    <property type="entry name" value="HTH-TYPE TRANSCRIPTIONAL REGULATOR RUTR"/>
    <property type="match status" value="1"/>
</dbReference>
<dbReference type="InterPro" id="IPR009057">
    <property type="entry name" value="Homeodomain-like_sf"/>
</dbReference>
<reference evidence="4 5" key="1">
    <citation type="submission" date="2018-09" db="EMBL/GenBank/DDBJ databases">
        <title>Alcanivorax profundi sp. nov., isolated from 1000 m-depth seawater of the Mariana Trench.</title>
        <authorList>
            <person name="Liu J."/>
        </authorList>
    </citation>
    <scope>NUCLEOTIDE SEQUENCE [LARGE SCALE GENOMIC DNA]</scope>
    <source>
        <strain evidence="4 5">MTEO17</strain>
    </source>
</reference>
<dbReference type="PANTHER" id="PTHR30055:SF207">
    <property type="entry name" value="HTH-TYPE TRANSCRIPTIONAL REPRESSOR FATR"/>
    <property type="match status" value="1"/>
</dbReference>
<evidence type="ECO:0000256" key="1">
    <source>
        <dbReference type="ARBA" id="ARBA00023125"/>
    </source>
</evidence>
<feature type="domain" description="HTH tetR-type" evidence="3">
    <location>
        <begin position="15"/>
        <end position="75"/>
    </location>
</feature>
<dbReference type="EMBL" id="QYYA01000004">
    <property type="protein sequence ID" value="RJG16746.1"/>
    <property type="molecule type" value="Genomic_DNA"/>
</dbReference>
<dbReference type="GO" id="GO:0000976">
    <property type="term" value="F:transcription cis-regulatory region binding"/>
    <property type="evidence" value="ECO:0007669"/>
    <property type="project" value="TreeGrafter"/>
</dbReference>
<evidence type="ECO:0000256" key="2">
    <source>
        <dbReference type="PROSITE-ProRule" id="PRU00335"/>
    </source>
</evidence>
<dbReference type="SUPFAM" id="SSF46689">
    <property type="entry name" value="Homeodomain-like"/>
    <property type="match status" value="1"/>
</dbReference>
<feature type="DNA-binding region" description="H-T-H motif" evidence="2">
    <location>
        <begin position="38"/>
        <end position="57"/>
    </location>
</feature>
<dbReference type="AlphaFoldDB" id="A0A418XVI2"/>
<keyword evidence="5" id="KW-1185">Reference proteome</keyword>
<name>A0A418XVI2_9GAMM</name>
<dbReference type="Pfam" id="PF16295">
    <property type="entry name" value="TetR_C_10"/>
    <property type="match status" value="1"/>
</dbReference>
<dbReference type="PRINTS" id="PR00455">
    <property type="entry name" value="HTHTETR"/>
</dbReference>
<dbReference type="OrthoDB" id="5705802at2"/>
<organism evidence="4 5">
    <name type="scientific">Alcanivorax profundi</name>
    <dbReference type="NCBI Taxonomy" id="2338368"/>
    <lineage>
        <taxon>Bacteria</taxon>
        <taxon>Pseudomonadati</taxon>
        <taxon>Pseudomonadota</taxon>
        <taxon>Gammaproteobacteria</taxon>
        <taxon>Oceanospirillales</taxon>
        <taxon>Alcanivoracaceae</taxon>
        <taxon>Alcanivorax</taxon>
    </lineage>
</organism>
<dbReference type="Proteomes" id="UP000283734">
    <property type="component" value="Unassembled WGS sequence"/>
</dbReference>
<dbReference type="RefSeq" id="WP_022986286.1">
    <property type="nucleotide sequence ID" value="NZ_CAXGPP010000041.1"/>
</dbReference>
<dbReference type="InterPro" id="IPR032551">
    <property type="entry name" value="BscR_C"/>
</dbReference>
<comment type="caution">
    <text evidence="4">The sequence shown here is derived from an EMBL/GenBank/DDBJ whole genome shotgun (WGS) entry which is preliminary data.</text>
</comment>
<proteinExistence type="predicted"/>
<dbReference type="InterPro" id="IPR001647">
    <property type="entry name" value="HTH_TetR"/>
</dbReference>
<dbReference type="InterPro" id="IPR050109">
    <property type="entry name" value="HTH-type_TetR-like_transc_reg"/>
</dbReference>
<sequence>MTAVATATPASRREAQKRDTILRAALKVFAESGLHGTPVPPIAAEAGVGVGTLYRYFDSKEALINAVFCDAKQRLQDHLLSDLDLLNPSRALFDTLWARLTTFARQDPESFQFLEMQDHHSYLTPHSRSQEQALLIPLGMMVIVGQRNGLLGEHLKPDLAIALFWGAFVGVFKAERLNYLTLDDDDLKRARDACWFAIANHNTPDNQHRDAAQ</sequence>
<evidence type="ECO:0000313" key="5">
    <source>
        <dbReference type="Proteomes" id="UP000283734"/>
    </source>
</evidence>